<accession>A0A9F7R042</accession>
<feature type="compositionally biased region" description="Low complexity" evidence="18">
    <location>
        <begin position="272"/>
        <end position="282"/>
    </location>
</feature>
<dbReference type="FunFam" id="1.25.10.10:FF:000006">
    <property type="entry name" value="CLIP-associating protein 1 isoform 2"/>
    <property type="match status" value="1"/>
</dbReference>
<feature type="repeat" description="HEAT" evidence="17">
    <location>
        <begin position="169"/>
        <end position="207"/>
    </location>
</feature>
<evidence type="ECO:0000259" key="19">
    <source>
        <dbReference type="SMART" id="SM01349"/>
    </source>
</evidence>
<keyword evidence="9" id="KW-0493">Microtubule</keyword>
<comment type="similarity">
    <text evidence="5">Belongs to the CLASP family.</text>
</comment>
<dbReference type="GO" id="GO:0005876">
    <property type="term" value="C:spindle microtubule"/>
    <property type="evidence" value="ECO:0007669"/>
    <property type="project" value="TreeGrafter"/>
</dbReference>
<keyword evidence="8" id="KW-0132">Cell division</keyword>
<evidence type="ECO:0000256" key="6">
    <source>
        <dbReference type="ARBA" id="ARBA00022454"/>
    </source>
</evidence>
<feature type="domain" description="TOG" evidence="19">
    <location>
        <begin position="8"/>
        <end position="233"/>
    </location>
</feature>
<evidence type="ECO:0000256" key="1">
    <source>
        <dbReference type="ARBA" id="ARBA00004186"/>
    </source>
</evidence>
<dbReference type="FunFam" id="1.25.10.10:FF:000001">
    <property type="entry name" value="CLIP-associating protein 1 isoform 2"/>
    <property type="match status" value="1"/>
</dbReference>
<evidence type="ECO:0000256" key="5">
    <source>
        <dbReference type="ARBA" id="ARBA00009549"/>
    </source>
</evidence>
<reference evidence="20" key="1">
    <citation type="journal article" date="2016" name="Nat. Commun.">
        <title>The channel catfish genome sequence provides insights into the evolution of scale formation in teleosts.</title>
        <authorList>
            <person name="Liu Z."/>
            <person name="Liu S."/>
            <person name="Yao J."/>
            <person name="Bao L."/>
            <person name="Zhang J."/>
            <person name="Li Y."/>
            <person name="Jiang C."/>
            <person name="Sun L."/>
            <person name="Wang R."/>
            <person name="Zhang Y."/>
            <person name="Zhou T."/>
            <person name="Zeng Q."/>
            <person name="Fu Q."/>
            <person name="Gao S."/>
            <person name="Li N."/>
            <person name="Koren S."/>
            <person name="Jiang Y."/>
            <person name="Zimin A."/>
            <person name="Xu P."/>
            <person name="Phillippy A.M."/>
            <person name="Geng X."/>
            <person name="Song L."/>
            <person name="Sun F."/>
            <person name="Li C."/>
            <person name="Wang X."/>
            <person name="Chen A."/>
            <person name="Jin Y."/>
            <person name="Yuan Z."/>
            <person name="Yang Y."/>
            <person name="Tan S."/>
            <person name="Peatman E."/>
            <person name="Lu J."/>
            <person name="Qin Z."/>
            <person name="Dunham R."/>
            <person name="Li Z."/>
            <person name="Sonstegard T."/>
            <person name="Feng J."/>
            <person name="Danzmann R.G."/>
            <person name="Schroeder S."/>
            <person name="Scheffler B."/>
            <person name="Duke M.V."/>
            <person name="Ballard L."/>
            <person name="Kucuktas H."/>
            <person name="Kaltenboeck L."/>
            <person name="Liu H."/>
            <person name="Armbruster J."/>
            <person name="Xie Y."/>
            <person name="Kirby M.L."/>
            <person name="Tian Y."/>
            <person name="Flanagan M.E."/>
            <person name="Mu W."/>
            <person name="Waldbieser G.C."/>
        </authorList>
    </citation>
    <scope>NUCLEOTIDE SEQUENCE [LARGE SCALE GENOMIC DNA]</scope>
    <source>
        <strain evidence="20">SDA103</strain>
    </source>
</reference>
<dbReference type="InterPro" id="IPR034085">
    <property type="entry name" value="TOG"/>
</dbReference>
<dbReference type="GO" id="GO:0005813">
    <property type="term" value="C:centrosome"/>
    <property type="evidence" value="ECO:0007669"/>
    <property type="project" value="UniProtKB-SubCell"/>
</dbReference>
<organism evidence="20 21">
    <name type="scientific">Ictalurus punctatus</name>
    <name type="common">Channel catfish</name>
    <name type="synonym">Silurus punctatus</name>
    <dbReference type="NCBI Taxonomy" id="7998"/>
    <lineage>
        <taxon>Eukaryota</taxon>
        <taxon>Metazoa</taxon>
        <taxon>Chordata</taxon>
        <taxon>Craniata</taxon>
        <taxon>Vertebrata</taxon>
        <taxon>Euteleostomi</taxon>
        <taxon>Actinopterygii</taxon>
        <taxon>Neopterygii</taxon>
        <taxon>Teleostei</taxon>
        <taxon>Ostariophysi</taxon>
        <taxon>Siluriformes</taxon>
        <taxon>Ictaluridae</taxon>
        <taxon>Ictalurus</taxon>
    </lineage>
</organism>
<evidence type="ECO:0000256" key="14">
    <source>
        <dbReference type="ARBA" id="ARBA00023212"/>
    </source>
</evidence>
<dbReference type="InterPro" id="IPR024395">
    <property type="entry name" value="CLASP_N_dom"/>
</dbReference>
<feature type="compositionally biased region" description="Low complexity" evidence="18">
    <location>
        <begin position="549"/>
        <end position="567"/>
    </location>
</feature>
<dbReference type="SMART" id="SM01349">
    <property type="entry name" value="TOG"/>
    <property type="match status" value="4"/>
</dbReference>
<feature type="domain" description="TOG" evidence="19">
    <location>
        <begin position="868"/>
        <end position="1128"/>
    </location>
</feature>
<name>A0A9F7R042_ICTPU</name>
<dbReference type="PANTHER" id="PTHR21567">
    <property type="entry name" value="CLASP"/>
    <property type="match status" value="1"/>
</dbReference>
<feature type="compositionally biased region" description="Polar residues" evidence="18">
    <location>
        <begin position="699"/>
        <end position="709"/>
    </location>
</feature>
<dbReference type="GO" id="GO:0072686">
    <property type="term" value="C:mitotic spindle"/>
    <property type="evidence" value="ECO:0007669"/>
    <property type="project" value="TreeGrafter"/>
</dbReference>
<dbReference type="InterPro" id="IPR057546">
    <property type="entry name" value="HEAT_GCN1"/>
</dbReference>
<keyword evidence="15" id="KW-0131">Cell cycle</keyword>
<feature type="region of interest" description="Disordered" evidence="18">
    <location>
        <begin position="1191"/>
        <end position="1284"/>
    </location>
</feature>
<keyword evidence="16" id="KW-0137">Centromere</keyword>
<evidence type="ECO:0000256" key="8">
    <source>
        <dbReference type="ARBA" id="ARBA00022618"/>
    </source>
</evidence>
<evidence type="ECO:0000256" key="16">
    <source>
        <dbReference type="ARBA" id="ARBA00023328"/>
    </source>
</evidence>
<evidence type="ECO:0000256" key="9">
    <source>
        <dbReference type="ARBA" id="ARBA00022701"/>
    </source>
</evidence>
<feature type="compositionally biased region" description="Low complexity" evidence="18">
    <location>
        <begin position="1145"/>
        <end position="1162"/>
    </location>
</feature>
<dbReference type="GO" id="GO:0005881">
    <property type="term" value="C:cytoplasmic microtubule"/>
    <property type="evidence" value="ECO:0007669"/>
    <property type="project" value="TreeGrafter"/>
</dbReference>
<gene>
    <name evidence="21" type="primary">clasp2</name>
</gene>
<dbReference type="SUPFAM" id="SSF48371">
    <property type="entry name" value="ARM repeat"/>
    <property type="match status" value="2"/>
</dbReference>
<keyword evidence="14" id="KW-0206">Cytoskeleton</keyword>
<dbReference type="GO" id="GO:0005794">
    <property type="term" value="C:Golgi apparatus"/>
    <property type="evidence" value="ECO:0007669"/>
    <property type="project" value="UniProtKB-SubCell"/>
</dbReference>
<keyword evidence="12" id="KW-0995">Kinetochore</keyword>
<keyword evidence="20" id="KW-1185">Reference proteome</keyword>
<dbReference type="InterPro" id="IPR021133">
    <property type="entry name" value="HEAT_type_2"/>
</dbReference>
<feature type="compositionally biased region" description="Polar residues" evidence="18">
    <location>
        <begin position="727"/>
        <end position="747"/>
    </location>
</feature>
<dbReference type="GO" id="GO:0040001">
    <property type="term" value="P:establishment of mitotic spindle localization"/>
    <property type="evidence" value="ECO:0007669"/>
    <property type="project" value="TreeGrafter"/>
</dbReference>
<feature type="compositionally biased region" description="Low complexity" evidence="18">
    <location>
        <begin position="250"/>
        <end position="264"/>
    </location>
</feature>
<dbReference type="GO" id="GO:0000776">
    <property type="term" value="C:kinetochore"/>
    <property type="evidence" value="ECO:0007669"/>
    <property type="project" value="UniProtKB-KW"/>
</dbReference>
<keyword evidence="10" id="KW-0677">Repeat</keyword>
<dbReference type="Proteomes" id="UP000221080">
    <property type="component" value="Chromosome 24"/>
</dbReference>
<feature type="compositionally biased region" description="Polar residues" evidence="18">
    <location>
        <begin position="647"/>
        <end position="661"/>
    </location>
</feature>
<feature type="compositionally biased region" description="Low complexity" evidence="18">
    <location>
        <begin position="1214"/>
        <end position="1223"/>
    </location>
</feature>
<evidence type="ECO:0000256" key="18">
    <source>
        <dbReference type="SAM" id="MobiDB-lite"/>
    </source>
</evidence>
<dbReference type="GO" id="GO:0008017">
    <property type="term" value="F:microtubule binding"/>
    <property type="evidence" value="ECO:0007669"/>
    <property type="project" value="TreeGrafter"/>
</dbReference>
<dbReference type="PANTHER" id="PTHR21567:SF30">
    <property type="entry name" value="CLIP-ASSOCIATING PROTEIN 2"/>
    <property type="match status" value="1"/>
</dbReference>
<sequence>MEENDNMDYFYQQVLQKDVSRRLQVGPDLIDYLSDPQRSWDVEQDKPRLDKTIDELTGWVNSSNYKVALLGIDIVGAFVDRMSDHFRGYVGTVVPALVDRLGDGKDQVRDQAQTIILKMMEEAATPMYVWERMFTGFKHKNFRSREGLCLCLVATLNAHGAQPLSLSKFVPHLCALTGDQNPQVRETAVTALVEVYRHVGERVRADLGKRGLPAARLQTILGRFDEVLNSGNMALSLSQDHSFDDDDSVDGSQPSSAQAAFKVPKVPKKPADSASSSRRPSATGATKMSVSKEGAGAVDEEDFIKAFTDVPTVQIYSTRDLEDNLNKIREILSDDKHDWDQRTNALKKVRSLLVAGAKNYDCFYQHLRLLDGAFKISAKDLRSQVVREACITVAHLSTVLGNRFDHGAEAIVPVLFNLIPNCAKVMATSGTAAIRIIIRHTHVPRLIPLITGNCTSKAVAVRRRCYVFLDLLLQEWQTHSLEKHTAVLVDSIKKGIRDADSEARVEARKAYWGLRSHFPVEAESLYNSLESSYQKTLQSCLKSSGSVASLPQSDRSSSSSQESLNRPLTSKWSAAPGRVPASSKSSGSPGSLQRSRSDVDVNAAASAKARHSGQAGGAGRLTTALPPGTYASLDDASDKDGRLRTKQPLSTPSGISSSQVDSRARSRTKMVSQSQRSDDSDCTPAGSRSGSPGRVLASTALSTLSTGAQRVSAAPGSQRRSRIPRSQGCSRDSSPTRLSVAPSNVSHIYNGAKGARGSRIPRPSVSQGCSREASRESSRDTSPVRSFTPLGSGLGISQSSRLSSSVSAMRVLNTGSDVEEALADALQKKPARRRYETYGMYSDDDANSDASSACSERSYSSRNGSIPTYMRQAEDVAEVLNRCASANWSERKEGLMGLQALLKNQRALSRVELKRLCEIFTRMFADPHSKRESRGFGTAESGISSASFKVFSMFLETLVDFIIVHKADLQDWLFVLLTQLLKKMGADLLGSVQAKVQKALDVTRESFPNDLQFTILMRFTVDQTQTPNLKVKVAILKYIETLTLQMEPQDFVNSSETRLAVSRIITWTTEPKSSDVRKAAQSVLIALFQLNTPEFTMLLGALPKTFQDGATKLLQNHLRNTGGVAPAPVGSPLTRHTPRSPANWSSPLTSPTNTSQNTPSPSAFDYDTENMNSEEIYSSLRGVTQAIQNFSVRSQEDMSEPPRKREGDGEEGGADTTDTGRTALDNKTSLLNTMPLLSSSPRPSKEYQPGSYSDSSFGSSPFSKSLKDALDQDGESLTDDSSVDQSEVVAELLKELSNHSERVEERKAALCELMRLIRETQLHVWDEHFKTILLLLLETLGDGEHVIRALALRVLKEILNRQPWRFKNYAELTIMKTLEAHKDPHKEVVRAAEEAAAMLASSISPEQCIKVLCPIIQSADYPINLAAIKMLTKVIERLPKEGLLQMLPEIVPGLIQGYDNSESSVRKACVFCLVAIYAIIGEDLKPYLSQLSGSKLKLLNLYIKRAQSGSSGSDQSSDVGGQGL</sequence>
<evidence type="ECO:0000256" key="3">
    <source>
        <dbReference type="ARBA" id="ARBA00004601"/>
    </source>
</evidence>
<evidence type="ECO:0000313" key="21">
    <source>
        <dbReference type="RefSeq" id="XP_053531135.1"/>
    </source>
</evidence>
<dbReference type="Gene3D" id="1.25.10.10">
    <property type="entry name" value="Leucine-rich Repeat Variant"/>
    <property type="match status" value="4"/>
</dbReference>
<dbReference type="FunFam" id="1.25.10.10:FF:000005">
    <property type="entry name" value="CLIP-associating protein 1 isoform 2"/>
    <property type="match status" value="1"/>
</dbReference>
<feature type="compositionally biased region" description="Basic and acidic residues" evidence="18">
    <location>
        <begin position="1194"/>
        <end position="1207"/>
    </location>
</feature>
<dbReference type="GO" id="GO:0090307">
    <property type="term" value="P:mitotic spindle assembly"/>
    <property type="evidence" value="ECO:0007669"/>
    <property type="project" value="TreeGrafter"/>
</dbReference>
<feature type="region of interest" description="Disordered" evidence="18">
    <location>
        <begin position="239"/>
        <end position="292"/>
    </location>
</feature>
<feature type="region of interest" description="Disordered" evidence="18">
    <location>
        <begin position="546"/>
        <end position="799"/>
    </location>
</feature>
<dbReference type="InterPro" id="IPR016024">
    <property type="entry name" value="ARM-type_fold"/>
</dbReference>
<dbReference type="GO" id="GO:0051301">
    <property type="term" value="P:cell division"/>
    <property type="evidence" value="ECO:0007669"/>
    <property type="project" value="UniProtKB-KW"/>
</dbReference>
<dbReference type="RefSeq" id="XP_053531135.1">
    <property type="nucleotide sequence ID" value="XM_053675160.1"/>
</dbReference>
<dbReference type="GO" id="GO:0031110">
    <property type="term" value="P:regulation of microtubule polymerization or depolymerization"/>
    <property type="evidence" value="ECO:0007669"/>
    <property type="project" value="UniProtKB-ARBA"/>
</dbReference>
<dbReference type="InterPro" id="IPR011989">
    <property type="entry name" value="ARM-like"/>
</dbReference>
<evidence type="ECO:0000256" key="17">
    <source>
        <dbReference type="PROSITE-ProRule" id="PRU00103"/>
    </source>
</evidence>
<evidence type="ECO:0000256" key="7">
    <source>
        <dbReference type="ARBA" id="ARBA00022490"/>
    </source>
</evidence>
<evidence type="ECO:0000313" key="20">
    <source>
        <dbReference type="Proteomes" id="UP000221080"/>
    </source>
</evidence>
<evidence type="ECO:0000256" key="2">
    <source>
        <dbReference type="ARBA" id="ARBA00004300"/>
    </source>
</evidence>
<dbReference type="GO" id="GO:0045180">
    <property type="term" value="C:basal cortex"/>
    <property type="evidence" value="ECO:0007669"/>
    <property type="project" value="TreeGrafter"/>
</dbReference>
<feature type="compositionally biased region" description="Acidic residues" evidence="18">
    <location>
        <begin position="1271"/>
        <end position="1282"/>
    </location>
</feature>
<dbReference type="CTD" id="23122"/>
<comment type="subcellular location">
    <subcellularLocation>
        <location evidence="4">Chromosome</location>
        <location evidence="4">Centromere</location>
        <location evidence="4">Kinetochore</location>
    </subcellularLocation>
    <subcellularLocation>
        <location evidence="2">Cytoplasm</location>
        <location evidence="2">Cytoskeleton</location>
        <location evidence="2">Microtubule organizing center</location>
        <location evidence="2">Centrosome</location>
    </subcellularLocation>
    <subcellularLocation>
        <location evidence="1">Cytoplasm</location>
        <location evidence="1">Cytoskeleton</location>
        <location evidence="1">Spindle</location>
    </subcellularLocation>
    <subcellularLocation>
        <location evidence="3">Golgi apparatus</location>
        <location evidence="3">trans-Golgi network</location>
    </subcellularLocation>
</comment>
<feature type="compositionally biased region" description="Low complexity" evidence="18">
    <location>
        <begin position="1249"/>
        <end position="1264"/>
    </location>
</feature>
<keyword evidence="7" id="KW-0963">Cytoplasm</keyword>
<feature type="region of interest" description="Disordered" evidence="18">
    <location>
        <begin position="1121"/>
        <end position="1167"/>
    </location>
</feature>
<evidence type="ECO:0000256" key="15">
    <source>
        <dbReference type="ARBA" id="ARBA00023306"/>
    </source>
</evidence>
<evidence type="ECO:0000256" key="11">
    <source>
        <dbReference type="ARBA" id="ARBA00022776"/>
    </source>
</evidence>
<dbReference type="GO" id="GO:1902903">
    <property type="term" value="P:regulation of supramolecular fiber organization"/>
    <property type="evidence" value="ECO:0007669"/>
    <property type="project" value="UniProtKB-ARBA"/>
</dbReference>
<dbReference type="Pfam" id="PF23271">
    <property type="entry name" value="HEAT_GCN1"/>
    <property type="match status" value="1"/>
</dbReference>
<evidence type="ECO:0000256" key="13">
    <source>
        <dbReference type="ARBA" id="ARBA00023034"/>
    </source>
</evidence>
<keyword evidence="13" id="KW-0333">Golgi apparatus</keyword>
<keyword evidence="6" id="KW-0158">Chromosome</keyword>
<dbReference type="Pfam" id="PF21041">
    <property type="entry name" value="XMAP215_CLASP_TOG"/>
    <property type="match status" value="1"/>
</dbReference>
<evidence type="ECO:0000256" key="10">
    <source>
        <dbReference type="ARBA" id="ARBA00022737"/>
    </source>
</evidence>
<feature type="compositionally biased region" description="Polar residues" evidence="18">
    <location>
        <begin position="1225"/>
        <end position="1242"/>
    </location>
</feature>
<dbReference type="InterPro" id="IPR048491">
    <property type="entry name" value="XMAP215_CLASP_TOG"/>
</dbReference>
<feature type="compositionally biased region" description="Low complexity" evidence="18">
    <location>
        <begin position="582"/>
        <end position="594"/>
    </location>
</feature>
<feature type="domain" description="TOG" evidence="19">
    <location>
        <begin position="320"/>
        <end position="550"/>
    </location>
</feature>
<feature type="domain" description="TOG" evidence="19">
    <location>
        <begin position="1281"/>
        <end position="1512"/>
    </location>
</feature>
<keyword evidence="11" id="KW-0498">Mitosis</keyword>
<dbReference type="PROSITE" id="PS50077">
    <property type="entry name" value="HEAT_REPEAT"/>
    <property type="match status" value="1"/>
</dbReference>
<dbReference type="Pfam" id="PF12348">
    <property type="entry name" value="CLASP_N"/>
    <property type="match status" value="1"/>
</dbReference>
<dbReference type="GeneID" id="108257113"/>
<reference evidence="21" key="2">
    <citation type="submission" date="2025-08" db="UniProtKB">
        <authorList>
            <consortium name="RefSeq"/>
        </authorList>
    </citation>
    <scope>IDENTIFICATION</scope>
    <source>
        <tissue evidence="21">Blood</tissue>
    </source>
</reference>
<protein>
    <submittedName>
        <fullName evidence="21">CLIP-associating protein 2 isoform X13</fullName>
    </submittedName>
</protein>
<evidence type="ECO:0000256" key="12">
    <source>
        <dbReference type="ARBA" id="ARBA00022838"/>
    </source>
</evidence>
<evidence type="ECO:0000256" key="4">
    <source>
        <dbReference type="ARBA" id="ARBA00004629"/>
    </source>
</evidence>
<proteinExistence type="inferred from homology"/>